<gene>
    <name evidence="2" type="ORF">ACFF45_12085</name>
</gene>
<sequence>MFHETPIFSRLVAERGDIPAQVRGEAERIRRDLARVIPQTPAPHHGTPHHAGGWTVPPALP</sequence>
<organism evidence="2 3">
    <name type="scientific">Streptomyces cinereospinus</name>
    <dbReference type="NCBI Taxonomy" id="285561"/>
    <lineage>
        <taxon>Bacteria</taxon>
        <taxon>Bacillati</taxon>
        <taxon>Actinomycetota</taxon>
        <taxon>Actinomycetes</taxon>
        <taxon>Kitasatosporales</taxon>
        <taxon>Streptomycetaceae</taxon>
        <taxon>Streptomyces</taxon>
    </lineage>
</organism>
<evidence type="ECO:0000256" key="1">
    <source>
        <dbReference type="SAM" id="MobiDB-lite"/>
    </source>
</evidence>
<keyword evidence="3" id="KW-1185">Reference proteome</keyword>
<dbReference type="EMBL" id="JBHMCY010000018">
    <property type="protein sequence ID" value="MFB9463430.1"/>
    <property type="molecule type" value="Genomic_DNA"/>
</dbReference>
<name>A0ABV5MZG5_9ACTN</name>
<protein>
    <submittedName>
        <fullName evidence="2">Uncharacterized protein</fullName>
    </submittedName>
</protein>
<evidence type="ECO:0000313" key="3">
    <source>
        <dbReference type="Proteomes" id="UP001589709"/>
    </source>
</evidence>
<evidence type="ECO:0000313" key="2">
    <source>
        <dbReference type="EMBL" id="MFB9463430.1"/>
    </source>
</evidence>
<dbReference type="RefSeq" id="WP_381345585.1">
    <property type="nucleotide sequence ID" value="NZ_JBHMCY010000018.1"/>
</dbReference>
<comment type="caution">
    <text evidence="2">The sequence shown here is derived from an EMBL/GenBank/DDBJ whole genome shotgun (WGS) entry which is preliminary data.</text>
</comment>
<feature type="region of interest" description="Disordered" evidence="1">
    <location>
        <begin position="38"/>
        <end position="61"/>
    </location>
</feature>
<dbReference type="Proteomes" id="UP001589709">
    <property type="component" value="Unassembled WGS sequence"/>
</dbReference>
<feature type="compositionally biased region" description="Low complexity" evidence="1">
    <location>
        <begin position="42"/>
        <end position="53"/>
    </location>
</feature>
<proteinExistence type="predicted"/>
<reference evidence="2 3" key="1">
    <citation type="submission" date="2024-09" db="EMBL/GenBank/DDBJ databases">
        <authorList>
            <person name="Sun Q."/>
            <person name="Mori K."/>
        </authorList>
    </citation>
    <scope>NUCLEOTIDE SEQUENCE [LARGE SCALE GENOMIC DNA]</scope>
    <source>
        <strain evidence="2 3">JCM 6917</strain>
    </source>
</reference>
<accession>A0ABV5MZG5</accession>